<gene>
    <name evidence="2" type="ORF">CYMTET_24356</name>
</gene>
<accession>A0AAE0FXE4</accession>
<feature type="compositionally biased region" description="Acidic residues" evidence="1">
    <location>
        <begin position="42"/>
        <end position="58"/>
    </location>
</feature>
<name>A0AAE0FXE4_9CHLO</name>
<protein>
    <submittedName>
        <fullName evidence="2">Uncharacterized protein</fullName>
    </submittedName>
</protein>
<organism evidence="2 3">
    <name type="scientific">Cymbomonas tetramitiformis</name>
    <dbReference type="NCBI Taxonomy" id="36881"/>
    <lineage>
        <taxon>Eukaryota</taxon>
        <taxon>Viridiplantae</taxon>
        <taxon>Chlorophyta</taxon>
        <taxon>Pyramimonadophyceae</taxon>
        <taxon>Pyramimonadales</taxon>
        <taxon>Pyramimonadaceae</taxon>
        <taxon>Cymbomonas</taxon>
    </lineage>
</organism>
<sequence>MACTASNADDDDDAAADDDRDDGEDGPEAIEEPGTANVGEAVEAEENEGADEEEEDEKKEEGGSAPKKPSPLTFKRKKNAPASEKPAKKSKS</sequence>
<keyword evidence="3" id="KW-1185">Reference proteome</keyword>
<feature type="compositionally biased region" description="Acidic residues" evidence="1">
    <location>
        <begin position="8"/>
        <end position="31"/>
    </location>
</feature>
<dbReference type="EMBL" id="LGRX02012642">
    <property type="protein sequence ID" value="KAK3267066.1"/>
    <property type="molecule type" value="Genomic_DNA"/>
</dbReference>
<comment type="caution">
    <text evidence="2">The sequence shown here is derived from an EMBL/GenBank/DDBJ whole genome shotgun (WGS) entry which is preliminary data.</text>
</comment>
<evidence type="ECO:0000313" key="2">
    <source>
        <dbReference type="EMBL" id="KAK3267066.1"/>
    </source>
</evidence>
<proteinExistence type="predicted"/>
<dbReference type="AlphaFoldDB" id="A0AAE0FXE4"/>
<dbReference type="Proteomes" id="UP001190700">
    <property type="component" value="Unassembled WGS sequence"/>
</dbReference>
<evidence type="ECO:0000256" key="1">
    <source>
        <dbReference type="SAM" id="MobiDB-lite"/>
    </source>
</evidence>
<reference evidence="2 3" key="1">
    <citation type="journal article" date="2015" name="Genome Biol. Evol.">
        <title>Comparative Genomics of a Bacterivorous Green Alga Reveals Evolutionary Causalities and Consequences of Phago-Mixotrophic Mode of Nutrition.</title>
        <authorList>
            <person name="Burns J.A."/>
            <person name="Paasch A."/>
            <person name="Narechania A."/>
            <person name="Kim E."/>
        </authorList>
    </citation>
    <scope>NUCLEOTIDE SEQUENCE [LARGE SCALE GENOMIC DNA]</scope>
    <source>
        <strain evidence="2 3">PLY_AMNH</strain>
    </source>
</reference>
<feature type="region of interest" description="Disordered" evidence="1">
    <location>
        <begin position="1"/>
        <end position="92"/>
    </location>
</feature>
<evidence type="ECO:0000313" key="3">
    <source>
        <dbReference type="Proteomes" id="UP001190700"/>
    </source>
</evidence>